<dbReference type="STRING" id="1423750.FC89_GL002074"/>
<evidence type="ECO:0000256" key="2">
    <source>
        <dbReference type="ARBA" id="ARBA00022840"/>
    </source>
</evidence>
<sequence>MSAQGLELQHVGYKKMTKVILNDISVKIPLGRLVVLLGENGVGKTTLMRVISDLNKGYQGKVCLNGVSDERRKSLISFSDNLSSFRSKISLNDVIAFYQQGYPDFDLQRVNELLNFMRIDPLQRLGSLSKGNREKFVIALTLARRTRLYLLDEPLSGVDIFSRDKIISSLVKWIDNDSLLLISTHHLSELEQVIDDVLILKDQTMLEYRNVEDIRQQEGLSVEEYYRQTYLEH</sequence>
<dbReference type="PANTHER" id="PTHR43158:SF1">
    <property type="entry name" value="ABC TRANSPORTER, ATP-BINDING PROTEIN"/>
    <property type="match status" value="1"/>
</dbReference>
<evidence type="ECO:0000259" key="3">
    <source>
        <dbReference type="PROSITE" id="PS50893"/>
    </source>
</evidence>
<dbReference type="OrthoDB" id="9804819at2"/>
<protein>
    <submittedName>
        <fullName evidence="4">ABC transporter ATP-binding protein</fullName>
    </submittedName>
</protein>
<gene>
    <name evidence="4" type="ORF">FC89_GL002074</name>
</gene>
<dbReference type="SUPFAM" id="SSF52540">
    <property type="entry name" value="P-loop containing nucleoside triphosphate hydrolases"/>
    <property type="match status" value="1"/>
</dbReference>
<name>A0A0R1VR99_9LACO</name>
<dbReference type="GO" id="GO:0016887">
    <property type="term" value="F:ATP hydrolysis activity"/>
    <property type="evidence" value="ECO:0007669"/>
    <property type="project" value="InterPro"/>
</dbReference>
<dbReference type="GO" id="GO:0005524">
    <property type="term" value="F:ATP binding"/>
    <property type="evidence" value="ECO:0007669"/>
    <property type="project" value="UniProtKB-KW"/>
</dbReference>
<organism evidence="4 5">
    <name type="scientific">Liquorilactobacillus ghanensis DSM 18630</name>
    <dbReference type="NCBI Taxonomy" id="1423750"/>
    <lineage>
        <taxon>Bacteria</taxon>
        <taxon>Bacillati</taxon>
        <taxon>Bacillota</taxon>
        <taxon>Bacilli</taxon>
        <taxon>Lactobacillales</taxon>
        <taxon>Lactobacillaceae</taxon>
        <taxon>Liquorilactobacillus</taxon>
    </lineage>
</organism>
<keyword evidence="2 4" id="KW-0067">ATP-binding</keyword>
<proteinExistence type="predicted"/>
<keyword evidence="1" id="KW-0547">Nucleotide-binding</keyword>
<dbReference type="InterPro" id="IPR003593">
    <property type="entry name" value="AAA+_ATPase"/>
</dbReference>
<evidence type="ECO:0000313" key="4">
    <source>
        <dbReference type="EMBL" id="KRM07965.1"/>
    </source>
</evidence>
<dbReference type="GeneID" id="98318019"/>
<dbReference type="PATRIC" id="fig|1423750.3.peg.2115"/>
<dbReference type="Gene3D" id="3.40.50.300">
    <property type="entry name" value="P-loop containing nucleotide triphosphate hydrolases"/>
    <property type="match status" value="1"/>
</dbReference>
<accession>A0A0R1VR99</accession>
<dbReference type="Pfam" id="PF00005">
    <property type="entry name" value="ABC_tran"/>
    <property type="match status" value="1"/>
</dbReference>
<dbReference type="InterPro" id="IPR003439">
    <property type="entry name" value="ABC_transporter-like_ATP-bd"/>
</dbReference>
<keyword evidence="5" id="KW-1185">Reference proteome</keyword>
<comment type="caution">
    <text evidence="4">The sequence shown here is derived from an EMBL/GenBank/DDBJ whole genome shotgun (WGS) entry which is preliminary data.</text>
</comment>
<feature type="domain" description="ABC transporter" evidence="3">
    <location>
        <begin position="6"/>
        <end position="227"/>
    </location>
</feature>
<dbReference type="RefSeq" id="WP_057870760.1">
    <property type="nucleotide sequence ID" value="NZ_AZGB01000003.1"/>
</dbReference>
<evidence type="ECO:0000313" key="5">
    <source>
        <dbReference type="Proteomes" id="UP000051451"/>
    </source>
</evidence>
<dbReference type="Proteomes" id="UP000051451">
    <property type="component" value="Unassembled WGS sequence"/>
</dbReference>
<dbReference type="PROSITE" id="PS50893">
    <property type="entry name" value="ABC_TRANSPORTER_2"/>
    <property type="match status" value="1"/>
</dbReference>
<dbReference type="SMART" id="SM00382">
    <property type="entry name" value="AAA"/>
    <property type="match status" value="1"/>
</dbReference>
<reference evidence="4 5" key="1">
    <citation type="journal article" date="2015" name="Genome Announc.">
        <title>Expanding the biotechnology potential of lactobacilli through comparative genomics of 213 strains and associated genera.</title>
        <authorList>
            <person name="Sun Z."/>
            <person name="Harris H.M."/>
            <person name="McCann A."/>
            <person name="Guo C."/>
            <person name="Argimon S."/>
            <person name="Zhang W."/>
            <person name="Yang X."/>
            <person name="Jeffery I.B."/>
            <person name="Cooney J.C."/>
            <person name="Kagawa T.F."/>
            <person name="Liu W."/>
            <person name="Song Y."/>
            <person name="Salvetti E."/>
            <person name="Wrobel A."/>
            <person name="Rasinkangas P."/>
            <person name="Parkhill J."/>
            <person name="Rea M.C."/>
            <person name="O'Sullivan O."/>
            <person name="Ritari J."/>
            <person name="Douillard F.P."/>
            <person name="Paul Ross R."/>
            <person name="Yang R."/>
            <person name="Briner A.E."/>
            <person name="Felis G.E."/>
            <person name="de Vos W.M."/>
            <person name="Barrangou R."/>
            <person name="Klaenhammer T.R."/>
            <person name="Caufield P.W."/>
            <person name="Cui Y."/>
            <person name="Zhang H."/>
            <person name="O'Toole P.W."/>
        </authorList>
    </citation>
    <scope>NUCLEOTIDE SEQUENCE [LARGE SCALE GENOMIC DNA]</scope>
    <source>
        <strain evidence="4 5">DSM 18630</strain>
    </source>
</reference>
<evidence type="ECO:0000256" key="1">
    <source>
        <dbReference type="ARBA" id="ARBA00022741"/>
    </source>
</evidence>
<dbReference type="PANTHER" id="PTHR43158">
    <property type="entry name" value="SKFA PEPTIDE EXPORT ATP-BINDING PROTEIN SKFE"/>
    <property type="match status" value="1"/>
</dbReference>
<dbReference type="EMBL" id="AZGB01000003">
    <property type="protein sequence ID" value="KRM07965.1"/>
    <property type="molecule type" value="Genomic_DNA"/>
</dbReference>
<dbReference type="AlphaFoldDB" id="A0A0R1VR99"/>
<dbReference type="InterPro" id="IPR027417">
    <property type="entry name" value="P-loop_NTPase"/>
</dbReference>